<protein>
    <recommendedName>
        <fullName evidence="1">Suppressor of fused-like domain-containing protein</fullName>
    </recommendedName>
</protein>
<dbReference type="SUPFAM" id="SSF103359">
    <property type="entry name" value="Suppressor of Fused, N-terminal domain"/>
    <property type="match status" value="1"/>
</dbReference>
<dbReference type="RefSeq" id="WP_001008994.1">
    <property type="nucleotide sequence ID" value="NZ_KB976173.1"/>
</dbReference>
<accession>A0A9W5V4Y2</accession>
<dbReference type="Pfam" id="PF05076">
    <property type="entry name" value="SUFU"/>
    <property type="match status" value="1"/>
</dbReference>
<reference evidence="2 3" key="1">
    <citation type="submission" date="2012-12" db="EMBL/GenBank/DDBJ databases">
        <title>The Genome Sequence of Bacillus cereus VD133.</title>
        <authorList>
            <consortium name="The Broad Institute Genome Sequencing Platform"/>
            <consortium name="The Broad Institute Genome Sequencing Center for Infectious Disease"/>
            <person name="Feldgarden M."/>
            <person name="Van der Auwera G.A."/>
            <person name="Mahillon J."/>
            <person name="Duprez V."/>
            <person name="Timmery S."/>
            <person name="Mattelet C."/>
            <person name="Dierick K."/>
            <person name="Sun M."/>
            <person name="Yu Z."/>
            <person name="Zhu L."/>
            <person name="Hu X."/>
            <person name="Shank E.B."/>
            <person name="Swiecicka I."/>
            <person name="Hansen B.M."/>
            <person name="Andrup L."/>
            <person name="Walker B."/>
            <person name="Young S.K."/>
            <person name="Zeng Q."/>
            <person name="Gargeya S."/>
            <person name="Fitzgerald M."/>
            <person name="Haas B."/>
            <person name="Abouelleil A."/>
            <person name="Alvarado L."/>
            <person name="Arachchi H.M."/>
            <person name="Berlin A.M."/>
            <person name="Chapman S.B."/>
            <person name="Dewar J."/>
            <person name="Goldberg J."/>
            <person name="Griggs A."/>
            <person name="Gujja S."/>
            <person name="Hansen M."/>
            <person name="Howarth C."/>
            <person name="Imamovic A."/>
            <person name="Larimer J."/>
            <person name="McCowan C."/>
            <person name="Murphy C."/>
            <person name="Neiman D."/>
            <person name="Pearson M."/>
            <person name="Priest M."/>
            <person name="Roberts A."/>
            <person name="Saif S."/>
            <person name="Shea T."/>
            <person name="Sisk P."/>
            <person name="Sykes S."/>
            <person name="Wortman J."/>
            <person name="Nusbaum C."/>
            <person name="Birren B."/>
        </authorList>
    </citation>
    <scope>NUCLEOTIDE SEQUENCE [LARGE SCALE GENOMIC DNA]</scope>
    <source>
        <strain evidence="2 3">VD133</strain>
    </source>
</reference>
<name>A0A9W5V4Y2_BACCE</name>
<organism evidence="2 3">
    <name type="scientific">Bacillus cereus VD133</name>
    <dbReference type="NCBI Taxonomy" id="1053233"/>
    <lineage>
        <taxon>Bacteria</taxon>
        <taxon>Bacillati</taxon>
        <taxon>Bacillota</taxon>
        <taxon>Bacilli</taxon>
        <taxon>Bacillales</taxon>
        <taxon>Bacillaceae</taxon>
        <taxon>Bacillus</taxon>
        <taxon>Bacillus cereus group</taxon>
    </lineage>
</organism>
<proteinExistence type="predicted"/>
<dbReference type="GeneID" id="99617320"/>
<dbReference type="Proteomes" id="UP000014018">
    <property type="component" value="Unassembled WGS sequence"/>
</dbReference>
<feature type="domain" description="Suppressor of fused-like" evidence="1">
    <location>
        <begin position="52"/>
        <end position="195"/>
    </location>
</feature>
<sequence>MNFFRKNKLSDIQKKYYEHFGEPSQILEYTWGERGAKRVELDNTALKKGMLYVLEFPKNEDRPVWTYVTLGMSAEYMTNGAKGELIWLNANQNEKIIDLLAGLAHYPFIDETSFDYGDTISNADAESDFSMNVLLVSPAVIEAGESPELMEFFEEKELDLFWLLPIHQAEKEYMMEQGDGDISALFDLWLEKEIDTETFCDPHRLSTV</sequence>
<dbReference type="InterPro" id="IPR037181">
    <property type="entry name" value="SUFU_N"/>
</dbReference>
<dbReference type="EMBL" id="AHFB01000003">
    <property type="protein sequence ID" value="EOO41475.1"/>
    <property type="molecule type" value="Genomic_DNA"/>
</dbReference>
<evidence type="ECO:0000313" key="2">
    <source>
        <dbReference type="EMBL" id="EOO41475.1"/>
    </source>
</evidence>
<dbReference type="InterPro" id="IPR020941">
    <property type="entry name" value="SUFU-like_domain"/>
</dbReference>
<evidence type="ECO:0000259" key="1">
    <source>
        <dbReference type="Pfam" id="PF05076"/>
    </source>
</evidence>
<gene>
    <name evidence="2" type="ORF">IIU_00491</name>
</gene>
<dbReference type="AlphaFoldDB" id="A0A9W5V4Y2"/>
<comment type="caution">
    <text evidence="2">The sequence shown here is derived from an EMBL/GenBank/DDBJ whole genome shotgun (WGS) entry which is preliminary data.</text>
</comment>
<evidence type="ECO:0000313" key="3">
    <source>
        <dbReference type="Proteomes" id="UP000014018"/>
    </source>
</evidence>